<dbReference type="RefSeq" id="WP_277731556.1">
    <property type="nucleotide sequence ID" value="NZ_CP120733.1"/>
</dbReference>
<evidence type="ECO:0000256" key="4">
    <source>
        <dbReference type="ARBA" id="ARBA00022989"/>
    </source>
</evidence>
<evidence type="ECO:0000313" key="7">
    <source>
        <dbReference type="EMBL" id="WFD09626.1"/>
    </source>
</evidence>
<reference evidence="7 8" key="1">
    <citation type="submission" date="2023-03" db="EMBL/GenBank/DDBJ databases">
        <title>Complete genome sequence of Tepidibacter sp. SWIR-1, isolated from a deep-sea hydrothermal vent.</title>
        <authorList>
            <person name="Li X."/>
        </authorList>
    </citation>
    <scope>NUCLEOTIDE SEQUENCE [LARGE SCALE GENOMIC DNA]</scope>
    <source>
        <strain evidence="7 8">SWIR-1</strain>
    </source>
</reference>
<keyword evidence="2" id="KW-1003">Cell membrane</keyword>
<evidence type="ECO:0000256" key="1">
    <source>
        <dbReference type="ARBA" id="ARBA00004651"/>
    </source>
</evidence>
<evidence type="ECO:0000313" key="8">
    <source>
        <dbReference type="Proteomes" id="UP001222800"/>
    </source>
</evidence>
<dbReference type="Pfam" id="PF03706">
    <property type="entry name" value="LPG_synthase_TM"/>
    <property type="match status" value="1"/>
</dbReference>
<dbReference type="PANTHER" id="PTHR37693:SF1">
    <property type="entry name" value="INTEGRAL MEMBRANE PROTEIN"/>
    <property type="match status" value="1"/>
</dbReference>
<proteinExistence type="inferred from homology"/>
<name>A0ABY8E9N4_9FIRM</name>
<evidence type="ECO:0000256" key="3">
    <source>
        <dbReference type="ARBA" id="ARBA00022692"/>
    </source>
</evidence>
<dbReference type="Proteomes" id="UP001222800">
    <property type="component" value="Chromosome"/>
</dbReference>
<feature type="transmembrane region" description="Helical" evidence="6">
    <location>
        <begin position="42"/>
        <end position="60"/>
    </location>
</feature>
<feature type="transmembrane region" description="Helical" evidence="6">
    <location>
        <begin position="151"/>
        <end position="174"/>
    </location>
</feature>
<gene>
    <name evidence="6" type="primary">mprF</name>
    <name evidence="7" type="ORF">P4S50_14710</name>
</gene>
<keyword evidence="6" id="KW-0046">Antibiotic resistance</keyword>
<feature type="transmembrane region" description="Helical" evidence="6">
    <location>
        <begin position="122"/>
        <end position="139"/>
    </location>
</feature>
<dbReference type="NCBIfam" id="TIGR00374">
    <property type="entry name" value="flippase-like domain"/>
    <property type="match status" value="1"/>
</dbReference>
<keyword evidence="8" id="KW-1185">Reference proteome</keyword>
<keyword evidence="3 6" id="KW-0812">Transmembrane</keyword>
<protein>
    <recommendedName>
        <fullName evidence="6">Phosphatidylglycerol lysyltransferase</fullName>
        <ecNumber evidence="6">2.3.2.3</ecNumber>
    </recommendedName>
    <alternativeName>
        <fullName evidence="6">Lysylphosphatidylglycerol synthase</fullName>
    </alternativeName>
</protein>
<organism evidence="7 8">
    <name type="scientific">Tepidibacter hydrothermalis</name>
    <dbReference type="NCBI Taxonomy" id="3036126"/>
    <lineage>
        <taxon>Bacteria</taxon>
        <taxon>Bacillati</taxon>
        <taxon>Bacillota</taxon>
        <taxon>Clostridia</taxon>
        <taxon>Peptostreptococcales</taxon>
        <taxon>Peptostreptococcaceae</taxon>
        <taxon>Tepidibacter</taxon>
    </lineage>
</organism>
<accession>A0ABY8E9N4</accession>
<feature type="transmembrane region" description="Helical" evidence="6">
    <location>
        <begin position="227"/>
        <end position="249"/>
    </location>
</feature>
<feature type="transmembrane region" description="Helical" evidence="6">
    <location>
        <begin position="5"/>
        <end position="22"/>
    </location>
</feature>
<comment type="function">
    <text evidence="6">Catalyzes the transfer of a lysyl group from L-lysyl-tRNA(Lys) to membrane-bound phosphatidylglycerol (PG), which produces lysylphosphatidylglycerol (LPG), a major component of the bacterial membrane with a positive net charge. LPG synthesis contributes to bacterial virulence as it is involved in the resistance mechanism against cationic antimicrobial peptides (CAMP) produces by the host's immune system (defensins, cathelicidins) and by the competing microorganisms.</text>
</comment>
<comment type="subcellular location">
    <subcellularLocation>
        <location evidence="1 6">Cell membrane</location>
        <topology evidence="1 6">Multi-pass membrane protein</topology>
    </subcellularLocation>
</comment>
<dbReference type="EC" id="2.3.2.3" evidence="6"/>
<feature type="transmembrane region" description="Helical" evidence="6">
    <location>
        <begin position="310"/>
        <end position="327"/>
    </location>
</feature>
<evidence type="ECO:0000256" key="2">
    <source>
        <dbReference type="ARBA" id="ARBA00022475"/>
    </source>
</evidence>
<comment type="catalytic activity">
    <reaction evidence="6">
        <text>L-lysyl-tRNA(Lys) + a 1,2-diacyl-sn-glycero-3-phospho-(1'-sn-glycerol) = a 1,2-diacyl-sn-glycero-3-phospho-1'-(3'-O-L-lysyl)-sn-glycerol + tRNA(Lys)</text>
        <dbReference type="Rhea" id="RHEA:10668"/>
        <dbReference type="Rhea" id="RHEA-COMP:9696"/>
        <dbReference type="Rhea" id="RHEA-COMP:9697"/>
        <dbReference type="ChEBI" id="CHEBI:64716"/>
        <dbReference type="ChEBI" id="CHEBI:75792"/>
        <dbReference type="ChEBI" id="CHEBI:78442"/>
        <dbReference type="ChEBI" id="CHEBI:78529"/>
        <dbReference type="EC" id="2.3.2.3"/>
    </reaction>
</comment>
<sequence length="336" mass="37707">MNKKLNYIILLLLIVGTGWVIVNNNDISKFPHIISRINKLYFGVAMLCMFLNWISGSLLLKNISGLVNSKLKLKKALSINLIGEYYSCITPFSSGGQPAQVYYMLKENIPIGKSTSILMMKFIIYQTVVTLYSITMFAIRWEYISTNLSKTLPFICTGIIINGVVIIGIFMLFFNDSIVRNILNSILKFINKFKNMGKYEKKINEILDEYIVSINKLKEDIGTTIKLSIIAIFQATCYFGITYFVYISLGLKGTSAMDVIAIQSLLYMAVSFVPTPGTLGASEGAFHIFFSFLFTNGLVVYAMLLWRIVSYYSCIVVGGIVTLLVHLKDSTKKAIA</sequence>
<comment type="similarity">
    <text evidence="6">Belongs to the LPG synthase family.</text>
</comment>
<feature type="transmembrane region" description="Helical" evidence="6">
    <location>
        <begin position="285"/>
        <end position="304"/>
    </location>
</feature>
<keyword evidence="5 6" id="KW-0472">Membrane</keyword>
<evidence type="ECO:0000256" key="6">
    <source>
        <dbReference type="RuleBase" id="RU363042"/>
    </source>
</evidence>
<evidence type="ECO:0000256" key="5">
    <source>
        <dbReference type="ARBA" id="ARBA00023136"/>
    </source>
</evidence>
<keyword evidence="6" id="KW-0443">Lipid metabolism</keyword>
<dbReference type="EMBL" id="CP120733">
    <property type="protein sequence ID" value="WFD09626.1"/>
    <property type="molecule type" value="Genomic_DNA"/>
</dbReference>
<keyword evidence="6" id="KW-0808">Transferase</keyword>
<dbReference type="PANTHER" id="PTHR37693">
    <property type="entry name" value="PHOSPHATIDYLGLYCEROL LYSYLTRANSFERASE"/>
    <property type="match status" value="1"/>
</dbReference>
<dbReference type="InterPro" id="IPR022791">
    <property type="entry name" value="L-PG_synthase/AglD"/>
</dbReference>
<feature type="transmembrane region" description="Helical" evidence="6">
    <location>
        <begin position="255"/>
        <end position="273"/>
    </location>
</feature>
<keyword evidence="4 6" id="KW-1133">Transmembrane helix</keyword>